<feature type="transmembrane region" description="Helical" evidence="6">
    <location>
        <begin position="426"/>
        <end position="445"/>
    </location>
</feature>
<sequence>MDIRNLKNGFYAVIDVVVSPLIMILLTPIFVHFLGVEQYGLWILVNSMVASLSLFNFGVSDVVIKYLPKLLTTNDYEQAKTLSSTIFIFQLTIAVVIILCFYIFTSLILPCFESSGRYSMYVSIFAVAIPLFLVKQFEQVAYSIFKSHERYGVVATLSLISKITFFSMQAFIAIETGSVYQVIKYSLIVAVIIYLIELLYIKMKYYYIHIFRGASFITFKSLLDFGIWNWFASILSILRVNSDKWIVSMLLGLKAFGYYSIAVLVFNQLYTVLASSIAWVFPKISSNSLCLNDQKKLFYSLMIFLVLAGSVLSLTLSASSNLLFVTWLGEGVYSNCKHFISLFLVMFPVFIMSAVSYYYILSLGLVRYKFIVDFLVLNIKIFVLWFSIRVGFLGEDWPLAFLIFLSVEIILYFRIVRKRIELKKSFIYYILIIQFIIIIVRLYLINIY</sequence>
<feature type="transmembrane region" description="Helical" evidence="6">
    <location>
        <begin position="39"/>
        <end position="64"/>
    </location>
</feature>
<dbReference type="Pfam" id="PF01943">
    <property type="entry name" value="Polysacc_synt"/>
    <property type="match status" value="1"/>
</dbReference>
<dbReference type="OrthoDB" id="9812647at2"/>
<dbReference type="GO" id="GO:0005886">
    <property type="term" value="C:plasma membrane"/>
    <property type="evidence" value="ECO:0007669"/>
    <property type="project" value="UniProtKB-SubCell"/>
</dbReference>
<dbReference type="PANTHER" id="PTHR30250:SF26">
    <property type="entry name" value="PSMA PROTEIN"/>
    <property type="match status" value="1"/>
</dbReference>
<feature type="transmembrane region" description="Helical" evidence="6">
    <location>
        <begin position="85"/>
        <end position="104"/>
    </location>
</feature>
<evidence type="ECO:0000256" key="3">
    <source>
        <dbReference type="ARBA" id="ARBA00022692"/>
    </source>
</evidence>
<feature type="transmembrane region" description="Helical" evidence="6">
    <location>
        <begin position="372"/>
        <end position="391"/>
    </location>
</feature>
<dbReference type="KEGG" id="frf:LO80_08515"/>
<keyword evidence="3 6" id="KW-0812">Transmembrane</keyword>
<evidence type="ECO:0000313" key="8">
    <source>
        <dbReference type="Proteomes" id="UP000029672"/>
    </source>
</evidence>
<organism evidence="7 8">
    <name type="scientific">Candidatus Francisella endociliophora</name>
    <dbReference type="NCBI Taxonomy" id="653937"/>
    <lineage>
        <taxon>Bacteria</taxon>
        <taxon>Pseudomonadati</taxon>
        <taxon>Pseudomonadota</taxon>
        <taxon>Gammaproteobacteria</taxon>
        <taxon>Thiotrichales</taxon>
        <taxon>Francisellaceae</taxon>
        <taxon>Francisella</taxon>
    </lineage>
</organism>
<evidence type="ECO:0000313" key="7">
    <source>
        <dbReference type="EMBL" id="AIT10008.1"/>
    </source>
</evidence>
<gene>
    <name evidence="7" type="ORF">LO80_08515</name>
</gene>
<dbReference type="InterPro" id="IPR002797">
    <property type="entry name" value="Polysacc_synth"/>
</dbReference>
<feature type="transmembrane region" description="Helical" evidence="6">
    <location>
        <begin position="116"/>
        <end position="134"/>
    </location>
</feature>
<keyword evidence="8" id="KW-1185">Reference proteome</keyword>
<dbReference type="EMBL" id="CP009574">
    <property type="protein sequence ID" value="AIT10008.1"/>
    <property type="molecule type" value="Genomic_DNA"/>
</dbReference>
<keyword evidence="5 6" id="KW-0472">Membrane</keyword>
<feature type="transmembrane region" description="Helical" evidence="6">
    <location>
        <begin position="12"/>
        <end position="33"/>
    </location>
</feature>
<dbReference type="STRING" id="1547445.LO80_08515"/>
<dbReference type="Proteomes" id="UP000029672">
    <property type="component" value="Chromosome"/>
</dbReference>
<name>A0A097EQZ9_9GAMM</name>
<proteinExistence type="predicted"/>
<evidence type="ECO:0000256" key="2">
    <source>
        <dbReference type="ARBA" id="ARBA00022475"/>
    </source>
</evidence>
<protein>
    <recommendedName>
        <fullName evidence="9">Polysaccharide biosynthesis protein</fullName>
    </recommendedName>
</protein>
<evidence type="ECO:0000256" key="4">
    <source>
        <dbReference type="ARBA" id="ARBA00022989"/>
    </source>
</evidence>
<comment type="subcellular location">
    <subcellularLocation>
        <location evidence="1">Cell membrane</location>
        <topology evidence="1">Multi-pass membrane protein</topology>
    </subcellularLocation>
</comment>
<feature type="transmembrane region" description="Helical" evidence="6">
    <location>
        <begin position="180"/>
        <end position="201"/>
    </location>
</feature>
<dbReference type="InterPro" id="IPR050833">
    <property type="entry name" value="Poly_Biosynth_Transport"/>
</dbReference>
<feature type="transmembrane region" description="Helical" evidence="6">
    <location>
        <begin position="397"/>
        <end position="414"/>
    </location>
</feature>
<evidence type="ECO:0000256" key="5">
    <source>
        <dbReference type="ARBA" id="ARBA00023136"/>
    </source>
</evidence>
<keyword evidence="4 6" id="KW-1133">Transmembrane helix</keyword>
<keyword evidence="2" id="KW-1003">Cell membrane</keyword>
<dbReference type="eggNOG" id="COG2244">
    <property type="taxonomic scope" value="Bacteria"/>
</dbReference>
<dbReference type="HOGENOM" id="CLU_051162_0_0_6"/>
<reference evidence="7 8" key="1">
    <citation type="submission" date="2014-10" db="EMBL/GenBank/DDBJ databases">
        <title>Whole genome sequence of Francisella endociliophora strain FSC1006, isolated from a laboratory culture of the marine ciliate Euplotes raikovi.</title>
        <authorList>
            <person name="Granberg M."/>
            <person name="Backman S."/>
            <person name="Lundmark E."/>
            <person name="Nilsson E."/>
            <person name="Karlsson E."/>
            <person name="Thelaus J."/>
            <person name="Ohrman C."/>
            <person name="Larkeryd A."/>
            <person name="Stenberg P."/>
        </authorList>
    </citation>
    <scope>NUCLEOTIDE SEQUENCE [LARGE SCALE GENOMIC DNA]</scope>
    <source>
        <strain evidence="7 8">FSC1006</strain>
    </source>
</reference>
<dbReference type="PANTHER" id="PTHR30250">
    <property type="entry name" value="PST FAMILY PREDICTED COLANIC ACID TRANSPORTER"/>
    <property type="match status" value="1"/>
</dbReference>
<evidence type="ECO:0008006" key="9">
    <source>
        <dbReference type="Google" id="ProtNLM"/>
    </source>
</evidence>
<feature type="transmembrane region" description="Helical" evidence="6">
    <location>
        <begin position="297"/>
        <end position="319"/>
    </location>
</feature>
<feature type="transmembrane region" description="Helical" evidence="6">
    <location>
        <begin position="339"/>
        <end position="360"/>
    </location>
</feature>
<dbReference type="RefSeq" id="WP_040010383.1">
    <property type="nucleotide sequence ID" value="NZ_CP009574.1"/>
</dbReference>
<accession>A0A097EQZ9</accession>
<dbReference type="AlphaFoldDB" id="A0A097EQZ9"/>
<evidence type="ECO:0000256" key="6">
    <source>
        <dbReference type="SAM" id="Phobius"/>
    </source>
</evidence>
<evidence type="ECO:0000256" key="1">
    <source>
        <dbReference type="ARBA" id="ARBA00004651"/>
    </source>
</evidence>
<feature type="transmembrane region" description="Helical" evidence="6">
    <location>
        <begin position="154"/>
        <end position="174"/>
    </location>
</feature>